<protein>
    <recommendedName>
        <fullName evidence="3">GP-PDE domain-containing protein</fullName>
    </recommendedName>
</protein>
<dbReference type="InterPro" id="IPR017946">
    <property type="entry name" value="PLC-like_Pdiesterase_TIM-brl"/>
</dbReference>
<name>A0A6N9H3Z3_9MICO</name>
<dbReference type="Proteomes" id="UP000469215">
    <property type="component" value="Unassembled WGS sequence"/>
</dbReference>
<gene>
    <name evidence="1" type="ORF">GSY69_02025</name>
</gene>
<evidence type="ECO:0008006" key="3">
    <source>
        <dbReference type="Google" id="ProtNLM"/>
    </source>
</evidence>
<dbReference type="RefSeq" id="WP_160952230.1">
    <property type="nucleotide sequence ID" value="NZ_WWEQ01000005.1"/>
</dbReference>
<reference evidence="1 2" key="1">
    <citation type="submission" date="2020-01" db="EMBL/GenBank/DDBJ databases">
        <authorList>
            <person name="Deng T."/>
        </authorList>
    </citation>
    <scope>NUCLEOTIDE SEQUENCE [LARGE SCALE GENOMIC DNA]</scope>
    <source>
        <strain evidence="1 2">5221</strain>
    </source>
</reference>
<organism evidence="1 2">
    <name type="scientific">Brevibacterium rongguiense</name>
    <dbReference type="NCBI Taxonomy" id="2695267"/>
    <lineage>
        <taxon>Bacteria</taxon>
        <taxon>Bacillati</taxon>
        <taxon>Actinomycetota</taxon>
        <taxon>Actinomycetes</taxon>
        <taxon>Micrococcales</taxon>
        <taxon>Brevibacteriaceae</taxon>
        <taxon>Brevibacterium</taxon>
    </lineage>
</organism>
<evidence type="ECO:0000313" key="2">
    <source>
        <dbReference type="Proteomes" id="UP000469215"/>
    </source>
</evidence>
<accession>A0A6N9H3Z3</accession>
<evidence type="ECO:0000313" key="1">
    <source>
        <dbReference type="EMBL" id="MYM18787.1"/>
    </source>
</evidence>
<proteinExistence type="predicted"/>
<sequence length="268" mass="27130">MSRRSFNAPLLAGAIAVVAVIAVVAWSLLAPKQRLTVDSLQHPAVAALGAGSDVYPANSKEAIGENVKFGYLPAVDTALDADGTVVLADARTAQRALGLAKPLDQTSTADFQRASVPGPKDGSGSGTPMTWEAALDEYGDDTVFVPQVDDARTLDAVAGAVEGHGAKDSVIIRSAEVSVLKAAANKGLAGLYTGPAAVGAQRLHAEGITMAAVAHDAKDLDAWLHSDVSVWVTGAGSKDELSGLADRGVVGALTANPYAVAPAAVQTG</sequence>
<dbReference type="GO" id="GO:0008081">
    <property type="term" value="F:phosphoric diester hydrolase activity"/>
    <property type="evidence" value="ECO:0007669"/>
    <property type="project" value="InterPro"/>
</dbReference>
<keyword evidence="2" id="KW-1185">Reference proteome</keyword>
<dbReference type="EMBL" id="WWEQ01000005">
    <property type="protein sequence ID" value="MYM18787.1"/>
    <property type="molecule type" value="Genomic_DNA"/>
</dbReference>
<dbReference type="AlphaFoldDB" id="A0A6N9H3Z3"/>
<dbReference type="Gene3D" id="3.20.20.190">
    <property type="entry name" value="Phosphatidylinositol (PI) phosphodiesterase"/>
    <property type="match status" value="1"/>
</dbReference>
<dbReference type="GO" id="GO:0006629">
    <property type="term" value="P:lipid metabolic process"/>
    <property type="evidence" value="ECO:0007669"/>
    <property type="project" value="InterPro"/>
</dbReference>
<comment type="caution">
    <text evidence="1">The sequence shown here is derived from an EMBL/GenBank/DDBJ whole genome shotgun (WGS) entry which is preliminary data.</text>
</comment>
<dbReference type="SUPFAM" id="SSF51695">
    <property type="entry name" value="PLC-like phosphodiesterases"/>
    <property type="match status" value="1"/>
</dbReference>